<reference evidence="7" key="1">
    <citation type="submission" date="2023-08" db="EMBL/GenBank/DDBJ databases">
        <authorList>
            <person name="Chen Y."/>
            <person name="Shah S."/>
            <person name="Dougan E. K."/>
            <person name="Thang M."/>
            <person name="Chan C."/>
        </authorList>
    </citation>
    <scope>NUCLEOTIDE SEQUENCE</scope>
</reference>
<comment type="caution">
    <text evidence="7">The sequence shown here is derived from an EMBL/GenBank/DDBJ whole genome shotgun (WGS) entry which is preliminary data.</text>
</comment>
<dbReference type="GO" id="GO:0016301">
    <property type="term" value="F:kinase activity"/>
    <property type="evidence" value="ECO:0007669"/>
    <property type="project" value="UniProtKB-KW"/>
</dbReference>
<dbReference type="InterPro" id="IPR050306">
    <property type="entry name" value="PfkB_Carbo_kinase"/>
</dbReference>
<evidence type="ECO:0000313" key="7">
    <source>
        <dbReference type="EMBL" id="CAJ1380603.1"/>
    </source>
</evidence>
<dbReference type="AlphaFoldDB" id="A0AA36I5K0"/>
<sequence length="236" mass="25014">MLQTASSRVLRQGFVIGQGLRSQPARCYANVQSGQDTAWSQRALVAVAGVGLGCAVALNKAPPTVRAAEPPGERRLCVVGEALFDFLPVRAADGKQAFLPRPGGAPLNVCIAAQRLGAKVSFLGALSSDLFGEELYKTLDADDVDLSMVQRLPNPSTLAFVSKPPGSDVRYAFFKENAADRTLTARTVAELMGKKTFGAVHVSMGARNSQACLWHAALRGKMEAALNKKQGVAEES</sequence>
<evidence type="ECO:0000256" key="3">
    <source>
        <dbReference type="ARBA" id="ARBA00022741"/>
    </source>
</evidence>
<evidence type="ECO:0000256" key="2">
    <source>
        <dbReference type="ARBA" id="ARBA00022679"/>
    </source>
</evidence>
<dbReference type="PANTHER" id="PTHR43085">
    <property type="entry name" value="HEXOKINASE FAMILY MEMBER"/>
    <property type="match status" value="1"/>
</dbReference>
<keyword evidence="4" id="KW-0418">Kinase</keyword>
<evidence type="ECO:0000256" key="4">
    <source>
        <dbReference type="ARBA" id="ARBA00022777"/>
    </source>
</evidence>
<dbReference type="PANTHER" id="PTHR43085:SF1">
    <property type="entry name" value="PSEUDOURIDINE KINASE-RELATED"/>
    <property type="match status" value="1"/>
</dbReference>
<accession>A0AA36I5K0</accession>
<protein>
    <recommendedName>
        <fullName evidence="6">Carbohydrate kinase PfkB domain-containing protein</fullName>
    </recommendedName>
</protein>
<evidence type="ECO:0000313" key="8">
    <source>
        <dbReference type="Proteomes" id="UP001178507"/>
    </source>
</evidence>
<proteinExistence type="inferred from homology"/>
<dbReference type="Gene3D" id="3.40.1190.20">
    <property type="match status" value="1"/>
</dbReference>
<keyword evidence="8" id="KW-1185">Reference proteome</keyword>
<dbReference type="Proteomes" id="UP001178507">
    <property type="component" value="Unassembled WGS sequence"/>
</dbReference>
<organism evidence="7 8">
    <name type="scientific">Effrenium voratum</name>
    <dbReference type="NCBI Taxonomy" id="2562239"/>
    <lineage>
        <taxon>Eukaryota</taxon>
        <taxon>Sar</taxon>
        <taxon>Alveolata</taxon>
        <taxon>Dinophyceae</taxon>
        <taxon>Suessiales</taxon>
        <taxon>Symbiodiniaceae</taxon>
        <taxon>Effrenium</taxon>
    </lineage>
</organism>
<name>A0AA36I5K0_9DINO</name>
<keyword evidence="3" id="KW-0547">Nucleotide-binding</keyword>
<keyword evidence="5" id="KW-0067">ATP-binding</keyword>
<keyword evidence="2" id="KW-0808">Transferase</keyword>
<gene>
    <name evidence="7" type="ORF">EVOR1521_LOCUS8508</name>
</gene>
<dbReference type="EMBL" id="CAUJNA010000727">
    <property type="protein sequence ID" value="CAJ1380603.1"/>
    <property type="molecule type" value="Genomic_DNA"/>
</dbReference>
<comment type="similarity">
    <text evidence="1">Belongs to the carbohydrate kinase PfkB family.</text>
</comment>
<feature type="domain" description="Carbohydrate kinase PfkB" evidence="6">
    <location>
        <begin position="75"/>
        <end position="184"/>
    </location>
</feature>
<evidence type="ECO:0000259" key="6">
    <source>
        <dbReference type="Pfam" id="PF00294"/>
    </source>
</evidence>
<dbReference type="SUPFAM" id="SSF53613">
    <property type="entry name" value="Ribokinase-like"/>
    <property type="match status" value="1"/>
</dbReference>
<dbReference type="InterPro" id="IPR029056">
    <property type="entry name" value="Ribokinase-like"/>
</dbReference>
<dbReference type="GO" id="GO:0005524">
    <property type="term" value="F:ATP binding"/>
    <property type="evidence" value="ECO:0007669"/>
    <property type="project" value="UniProtKB-KW"/>
</dbReference>
<evidence type="ECO:0000256" key="1">
    <source>
        <dbReference type="ARBA" id="ARBA00010688"/>
    </source>
</evidence>
<dbReference type="Pfam" id="PF00294">
    <property type="entry name" value="PfkB"/>
    <property type="match status" value="1"/>
</dbReference>
<evidence type="ECO:0000256" key="5">
    <source>
        <dbReference type="ARBA" id="ARBA00022840"/>
    </source>
</evidence>
<dbReference type="InterPro" id="IPR011611">
    <property type="entry name" value="PfkB_dom"/>
</dbReference>